<evidence type="ECO:0000256" key="1">
    <source>
        <dbReference type="ARBA" id="ARBA00022670"/>
    </source>
</evidence>
<reference evidence="7 8" key="1">
    <citation type="submission" date="2024-09" db="EMBL/GenBank/DDBJ databases">
        <authorList>
            <person name="Sun Q."/>
            <person name="Mori K."/>
        </authorList>
    </citation>
    <scope>NUCLEOTIDE SEQUENCE [LARGE SCALE GENOMIC DNA]</scope>
    <source>
        <strain evidence="7 8">CCM 7650</strain>
    </source>
</reference>
<keyword evidence="4" id="KW-0862">Zinc</keyword>
<gene>
    <name evidence="7" type="ORF">ACFFIP_11860</name>
</gene>
<dbReference type="InterPro" id="IPR020891">
    <property type="entry name" value="UPF0758_CS"/>
</dbReference>
<proteinExistence type="predicted"/>
<evidence type="ECO:0000256" key="4">
    <source>
        <dbReference type="ARBA" id="ARBA00022833"/>
    </source>
</evidence>
<dbReference type="PANTHER" id="PTHR30471:SF3">
    <property type="entry name" value="UPF0758 PROTEIN YEES-RELATED"/>
    <property type="match status" value="1"/>
</dbReference>
<organism evidence="7 8">
    <name type="scientific">Fontibacter flavus</name>
    <dbReference type="NCBI Taxonomy" id="654838"/>
    <lineage>
        <taxon>Bacteria</taxon>
        <taxon>Pseudomonadati</taxon>
        <taxon>Bacteroidota</taxon>
        <taxon>Cytophagia</taxon>
        <taxon>Cytophagales</taxon>
        <taxon>Cyclobacteriaceae</taxon>
        <taxon>Fontibacter</taxon>
    </lineage>
</organism>
<dbReference type="Proteomes" id="UP001589797">
    <property type="component" value="Unassembled WGS sequence"/>
</dbReference>
<keyword evidence="2" id="KW-0479">Metal-binding</keyword>
<evidence type="ECO:0000313" key="7">
    <source>
        <dbReference type="EMBL" id="MFC0263376.1"/>
    </source>
</evidence>
<dbReference type="PANTHER" id="PTHR30471">
    <property type="entry name" value="DNA REPAIR PROTEIN RADC"/>
    <property type="match status" value="1"/>
</dbReference>
<evidence type="ECO:0000256" key="3">
    <source>
        <dbReference type="ARBA" id="ARBA00022801"/>
    </source>
</evidence>
<dbReference type="EMBL" id="JBHLWI010000032">
    <property type="protein sequence ID" value="MFC0263376.1"/>
    <property type="molecule type" value="Genomic_DNA"/>
</dbReference>
<evidence type="ECO:0000259" key="6">
    <source>
        <dbReference type="PROSITE" id="PS50249"/>
    </source>
</evidence>
<evidence type="ECO:0000256" key="2">
    <source>
        <dbReference type="ARBA" id="ARBA00022723"/>
    </source>
</evidence>
<keyword evidence="1" id="KW-0645">Protease</keyword>
<evidence type="ECO:0000313" key="8">
    <source>
        <dbReference type="Proteomes" id="UP001589797"/>
    </source>
</evidence>
<dbReference type="InterPro" id="IPR025657">
    <property type="entry name" value="RadC_JAB"/>
</dbReference>
<dbReference type="PROSITE" id="PS01302">
    <property type="entry name" value="UPF0758"/>
    <property type="match status" value="1"/>
</dbReference>
<keyword evidence="5" id="KW-0482">Metalloprotease</keyword>
<keyword evidence="3" id="KW-0378">Hydrolase</keyword>
<dbReference type="Gene3D" id="3.40.140.10">
    <property type="entry name" value="Cytidine Deaminase, domain 2"/>
    <property type="match status" value="1"/>
</dbReference>
<feature type="domain" description="MPN" evidence="6">
    <location>
        <begin position="24"/>
        <end position="149"/>
    </location>
</feature>
<protein>
    <submittedName>
        <fullName evidence="7">RadC family protein</fullName>
    </submittedName>
</protein>
<dbReference type="RefSeq" id="WP_382387862.1">
    <property type="nucleotide sequence ID" value="NZ_JBHLWI010000032.1"/>
</dbReference>
<accession>A0ABV6FU24</accession>
<keyword evidence="8" id="KW-1185">Reference proteome</keyword>
<evidence type="ECO:0000256" key="5">
    <source>
        <dbReference type="ARBA" id="ARBA00023049"/>
    </source>
</evidence>
<dbReference type="InterPro" id="IPR037518">
    <property type="entry name" value="MPN"/>
</dbReference>
<dbReference type="Pfam" id="PF04002">
    <property type="entry name" value="RadC"/>
    <property type="match status" value="1"/>
</dbReference>
<comment type="caution">
    <text evidence="7">The sequence shown here is derived from an EMBL/GenBank/DDBJ whole genome shotgun (WGS) entry which is preliminary data.</text>
</comment>
<dbReference type="PROSITE" id="PS50249">
    <property type="entry name" value="MPN"/>
    <property type="match status" value="1"/>
</dbReference>
<sequence length="149" mass="16745">METVLNEIEVSYRPKKELSDPLYIYNSCDAFKVGYPIFDQNQIAMREEFVVIYLNRANRVLGYSKAFTGGINGVVCDPRIILAIALKGMASSIILMHNHPSGNLKPSEQDKNLTKKINAACEGLDIYLMDHLIVTDDGKYLSLRDEGMI</sequence>
<dbReference type="InterPro" id="IPR001405">
    <property type="entry name" value="UPF0758"/>
</dbReference>
<dbReference type="CDD" id="cd08071">
    <property type="entry name" value="MPN_DUF2466"/>
    <property type="match status" value="1"/>
</dbReference>
<name>A0ABV6FU24_9BACT</name>